<feature type="domain" description="MCAfunc" evidence="1">
    <location>
        <begin position="1"/>
        <end position="100"/>
    </location>
</feature>
<sequence length="120" mass="13818">MIIERVEKVRRNKHECRALAKDAEKIKQVLAQASLRPDPAIDDIIKELEATLREACELVASCEATSYLRRFFRSNKVAERFERVRQSIQLYILLLPVLYHFDHQAPQEDPAHGPAAPARV</sequence>
<evidence type="ECO:0000313" key="2">
    <source>
        <dbReference type="EMBL" id="GJN10226.1"/>
    </source>
</evidence>
<dbReference type="GO" id="GO:0007166">
    <property type="term" value="P:cell surface receptor signaling pathway"/>
    <property type="evidence" value="ECO:0007669"/>
    <property type="project" value="InterPro"/>
</dbReference>
<reference evidence="2" key="2">
    <citation type="submission" date="2021-12" db="EMBL/GenBank/DDBJ databases">
        <title>Resequencing data analysis of finger millet.</title>
        <authorList>
            <person name="Hatakeyama M."/>
            <person name="Aluri S."/>
            <person name="Balachadran M.T."/>
            <person name="Sivarajan S.R."/>
            <person name="Poveda L."/>
            <person name="Shimizu-Inatsugi R."/>
            <person name="Schlapbach R."/>
            <person name="Sreeman S.M."/>
            <person name="Shimizu K.K."/>
        </authorList>
    </citation>
    <scope>NUCLEOTIDE SEQUENCE</scope>
</reference>
<dbReference type="Proteomes" id="UP001054889">
    <property type="component" value="Unassembled WGS sequence"/>
</dbReference>
<reference evidence="2" key="1">
    <citation type="journal article" date="2018" name="DNA Res.">
        <title>Multiple hybrid de novo genome assembly of finger millet, an orphan allotetraploid crop.</title>
        <authorList>
            <person name="Hatakeyama M."/>
            <person name="Aluri S."/>
            <person name="Balachadran M.T."/>
            <person name="Sivarajan S.R."/>
            <person name="Patrignani A."/>
            <person name="Gruter S."/>
            <person name="Poveda L."/>
            <person name="Shimizu-Inatsugi R."/>
            <person name="Baeten J."/>
            <person name="Francoijs K.J."/>
            <person name="Nataraja K.N."/>
            <person name="Reddy Y.A.N."/>
            <person name="Phadnis S."/>
            <person name="Ravikumar R.L."/>
            <person name="Schlapbach R."/>
            <person name="Sreeman S.M."/>
            <person name="Shimizu K.K."/>
        </authorList>
    </citation>
    <scope>NUCLEOTIDE SEQUENCE</scope>
</reference>
<dbReference type="PANTHER" id="PTHR35832:SF7">
    <property type="entry name" value="OS11G0666100 PROTEIN"/>
    <property type="match status" value="1"/>
</dbReference>
<dbReference type="AlphaFoldDB" id="A0AAV5DJ53"/>
<protein>
    <recommendedName>
        <fullName evidence="1">MCAfunc domain-containing protein</fullName>
    </recommendedName>
</protein>
<organism evidence="2 3">
    <name type="scientific">Eleusine coracana subsp. coracana</name>
    <dbReference type="NCBI Taxonomy" id="191504"/>
    <lineage>
        <taxon>Eukaryota</taxon>
        <taxon>Viridiplantae</taxon>
        <taxon>Streptophyta</taxon>
        <taxon>Embryophyta</taxon>
        <taxon>Tracheophyta</taxon>
        <taxon>Spermatophyta</taxon>
        <taxon>Magnoliopsida</taxon>
        <taxon>Liliopsida</taxon>
        <taxon>Poales</taxon>
        <taxon>Poaceae</taxon>
        <taxon>PACMAD clade</taxon>
        <taxon>Chloridoideae</taxon>
        <taxon>Cynodonteae</taxon>
        <taxon>Eleusininae</taxon>
        <taxon>Eleusine</taxon>
    </lineage>
</organism>
<dbReference type="Pfam" id="PF19584">
    <property type="entry name" value="MCAfunc"/>
    <property type="match status" value="1"/>
</dbReference>
<dbReference type="CDD" id="cd21037">
    <property type="entry name" value="MLKL_NTD"/>
    <property type="match status" value="1"/>
</dbReference>
<dbReference type="PANTHER" id="PTHR35832">
    <property type="entry name" value="OS12G0248400 PROTEIN-RELATED"/>
    <property type="match status" value="1"/>
</dbReference>
<dbReference type="InterPro" id="IPR045766">
    <property type="entry name" value="MCAfunc"/>
</dbReference>
<comment type="caution">
    <text evidence="2">The sequence shown here is derived from an EMBL/GenBank/DDBJ whole genome shotgun (WGS) entry which is preliminary data.</text>
</comment>
<name>A0AAV5DJ53_ELECO</name>
<dbReference type="Gene3D" id="1.20.930.20">
    <property type="entry name" value="Adaptor protein Cbl, N-terminal domain"/>
    <property type="match status" value="1"/>
</dbReference>
<keyword evidence="3" id="KW-1185">Reference proteome</keyword>
<evidence type="ECO:0000259" key="1">
    <source>
        <dbReference type="Pfam" id="PF19584"/>
    </source>
</evidence>
<evidence type="ECO:0000313" key="3">
    <source>
        <dbReference type="Proteomes" id="UP001054889"/>
    </source>
</evidence>
<accession>A0AAV5DJ53</accession>
<dbReference type="InterPro" id="IPR059179">
    <property type="entry name" value="MLKL-like_MCAfunc"/>
</dbReference>
<gene>
    <name evidence="2" type="primary">ga28303</name>
    <name evidence="2" type="ORF">PR202_ga28303</name>
</gene>
<proteinExistence type="predicted"/>
<dbReference type="InterPro" id="IPR036537">
    <property type="entry name" value="Adaptor_Cbl_N_dom_sf"/>
</dbReference>
<dbReference type="EMBL" id="BQKI01000017">
    <property type="protein sequence ID" value="GJN10226.1"/>
    <property type="molecule type" value="Genomic_DNA"/>
</dbReference>